<dbReference type="RefSeq" id="XP_003654587.1">
    <property type="nucleotide sequence ID" value="XM_003654539.1"/>
</dbReference>
<dbReference type="Proteomes" id="UP000008181">
    <property type="component" value="Chromosome 3"/>
</dbReference>
<dbReference type="EMBL" id="CP003011">
    <property type="protein sequence ID" value="AEO68251.1"/>
    <property type="molecule type" value="Genomic_DNA"/>
</dbReference>
<dbReference type="OrthoDB" id="3473305at2759"/>
<dbReference type="HOGENOM" id="CLU_1469200_0_0_1"/>
<dbReference type="Pfam" id="PF20150">
    <property type="entry name" value="2EXR"/>
    <property type="match status" value="1"/>
</dbReference>
<evidence type="ECO:0000313" key="2">
    <source>
        <dbReference type="EMBL" id="AEO68251.1"/>
    </source>
</evidence>
<evidence type="ECO:0000313" key="3">
    <source>
        <dbReference type="Proteomes" id="UP000008181"/>
    </source>
</evidence>
<keyword evidence="3" id="KW-1185">Reference proteome</keyword>
<protein>
    <recommendedName>
        <fullName evidence="1">2EXR domain-containing protein</fullName>
    </recommendedName>
</protein>
<proteinExistence type="predicted"/>
<accession>G2R8N5</accession>
<reference evidence="2 3" key="1">
    <citation type="journal article" date="2011" name="Nat. Biotechnol.">
        <title>Comparative genomic analysis of the thermophilic biomass-degrading fungi Myceliophthora thermophila and Thielavia terrestris.</title>
        <authorList>
            <person name="Berka R.M."/>
            <person name="Grigoriev I.V."/>
            <person name="Otillar R."/>
            <person name="Salamov A."/>
            <person name="Grimwood J."/>
            <person name="Reid I."/>
            <person name="Ishmael N."/>
            <person name="John T."/>
            <person name="Darmond C."/>
            <person name="Moisan M.-C."/>
            <person name="Henrissat B."/>
            <person name="Coutinho P.M."/>
            <person name="Lombard V."/>
            <person name="Natvig D.O."/>
            <person name="Lindquist E."/>
            <person name="Schmutz J."/>
            <person name="Lucas S."/>
            <person name="Harris P."/>
            <person name="Powlowski J."/>
            <person name="Bellemare A."/>
            <person name="Taylor D."/>
            <person name="Butler G."/>
            <person name="de Vries R.P."/>
            <person name="Allijn I.E."/>
            <person name="van den Brink J."/>
            <person name="Ushinsky S."/>
            <person name="Storms R."/>
            <person name="Powell A.J."/>
            <person name="Paulsen I.T."/>
            <person name="Elbourne L.D.H."/>
            <person name="Baker S.E."/>
            <person name="Magnuson J."/>
            <person name="LaBoissiere S."/>
            <person name="Clutterbuck A.J."/>
            <person name="Martinez D."/>
            <person name="Wogulis M."/>
            <person name="de Leon A.L."/>
            <person name="Rey M.W."/>
            <person name="Tsang A."/>
        </authorList>
    </citation>
    <scope>NUCLEOTIDE SEQUENCE [LARGE SCALE GENOMIC DNA]</scope>
    <source>
        <strain evidence="3">ATCC 38088 / NRRL 8126</strain>
    </source>
</reference>
<dbReference type="AlphaFoldDB" id="G2R8N5"/>
<feature type="domain" description="2EXR" evidence="1">
    <location>
        <begin position="15"/>
        <end position="102"/>
    </location>
</feature>
<dbReference type="KEGG" id="ttt:THITE_160095"/>
<dbReference type="eggNOG" id="ENOG502T790">
    <property type="taxonomic scope" value="Eukaryota"/>
</dbReference>
<sequence length="184" mass="21217">MSQPSPAAHALSLNALPTEIRLMIYRRTWKPRLVRLDRKSSQEDRQEMGEHGHDGLRLRARSAPPLTMHISAESRRETLRHYKPFFKTESHTLYINPSLDVVVLTFFPRDELFRQPTEDLQRLLDYLSVPKHLALANASEKESQWLRNVVSQMQASRFPTLVTITNSRRTCPEVSACGLAEEVV</sequence>
<dbReference type="PANTHER" id="PTHR35910:SF6">
    <property type="entry name" value="2EXR DOMAIN-CONTAINING PROTEIN"/>
    <property type="match status" value="1"/>
</dbReference>
<evidence type="ECO:0000259" key="1">
    <source>
        <dbReference type="Pfam" id="PF20150"/>
    </source>
</evidence>
<dbReference type="InterPro" id="IPR045518">
    <property type="entry name" value="2EXR"/>
</dbReference>
<dbReference type="PANTHER" id="PTHR35910">
    <property type="entry name" value="2EXR DOMAIN-CONTAINING PROTEIN"/>
    <property type="match status" value="1"/>
</dbReference>
<name>G2R8N5_THETT</name>
<gene>
    <name evidence="2" type="ORF">THITE_160095</name>
</gene>
<dbReference type="GeneID" id="11518367"/>
<organism evidence="2 3">
    <name type="scientific">Thermothielavioides terrestris (strain ATCC 38088 / NRRL 8126)</name>
    <name type="common">Thielavia terrestris</name>
    <dbReference type="NCBI Taxonomy" id="578455"/>
    <lineage>
        <taxon>Eukaryota</taxon>
        <taxon>Fungi</taxon>
        <taxon>Dikarya</taxon>
        <taxon>Ascomycota</taxon>
        <taxon>Pezizomycotina</taxon>
        <taxon>Sordariomycetes</taxon>
        <taxon>Sordariomycetidae</taxon>
        <taxon>Sordariales</taxon>
        <taxon>Chaetomiaceae</taxon>
        <taxon>Thermothielavioides</taxon>
        <taxon>Thermothielavioides terrestris</taxon>
    </lineage>
</organism>